<evidence type="ECO:0000313" key="1">
    <source>
        <dbReference type="EMBL" id="KKK66958.1"/>
    </source>
</evidence>
<gene>
    <name evidence="1" type="ORF">LCGC14_2958860</name>
</gene>
<accession>A0A0F8XDQ0</accession>
<protein>
    <submittedName>
        <fullName evidence="1">Uncharacterized protein</fullName>
    </submittedName>
</protein>
<sequence>MHLQNMPIGQVIKIKNFSEKIIVKVKEGKIRMRNKIKSMKKYCVNSRDQICVIRNENFFVGPLRGPFGLVSRKVMTASIID</sequence>
<comment type="caution">
    <text evidence="1">The sequence shown here is derived from an EMBL/GenBank/DDBJ whole genome shotgun (WGS) entry which is preliminary data.</text>
</comment>
<name>A0A0F8XDQ0_9ZZZZ</name>
<dbReference type="EMBL" id="LAZR01059833">
    <property type="protein sequence ID" value="KKK66958.1"/>
    <property type="molecule type" value="Genomic_DNA"/>
</dbReference>
<proteinExistence type="predicted"/>
<organism evidence="1">
    <name type="scientific">marine sediment metagenome</name>
    <dbReference type="NCBI Taxonomy" id="412755"/>
    <lineage>
        <taxon>unclassified sequences</taxon>
        <taxon>metagenomes</taxon>
        <taxon>ecological metagenomes</taxon>
    </lineage>
</organism>
<dbReference type="AlphaFoldDB" id="A0A0F8XDQ0"/>
<reference evidence="1" key="1">
    <citation type="journal article" date="2015" name="Nature">
        <title>Complex archaea that bridge the gap between prokaryotes and eukaryotes.</title>
        <authorList>
            <person name="Spang A."/>
            <person name="Saw J.H."/>
            <person name="Jorgensen S.L."/>
            <person name="Zaremba-Niedzwiedzka K."/>
            <person name="Martijn J."/>
            <person name="Lind A.E."/>
            <person name="van Eijk R."/>
            <person name="Schleper C."/>
            <person name="Guy L."/>
            <person name="Ettema T.J."/>
        </authorList>
    </citation>
    <scope>NUCLEOTIDE SEQUENCE</scope>
</reference>